<feature type="transmembrane region" description="Helical" evidence="1">
    <location>
        <begin position="76"/>
        <end position="97"/>
    </location>
</feature>
<keyword evidence="3" id="KW-1185">Reference proteome</keyword>
<keyword evidence="1" id="KW-0472">Membrane</keyword>
<dbReference type="InParanoid" id="A0A2R6PH80"/>
<evidence type="ECO:0000313" key="3">
    <source>
        <dbReference type="Proteomes" id="UP000241394"/>
    </source>
</evidence>
<feature type="transmembrane region" description="Helical" evidence="1">
    <location>
        <begin position="45"/>
        <end position="64"/>
    </location>
</feature>
<organism evidence="2 3">
    <name type="scientific">Actinidia chinensis var. chinensis</name>
    <name type="common">Chinese soft-hair kiwi</name>
    <dbReference type="NCBI Taxonomy" id="1590841"/>
    <lineage>
        <taxon>Eukaryota</taxon>
        <taxon>Viridiplantae</taxon>
        <taxon>Streptophyta</taxon>
        <taxon>Embryophyta</taxon>
        <taxon>Tracheophyta</taxon>
        <taxon>Spermatophyta</taxon>
        <taxon>Magnoliopsida</taxon>
        <taxon>eudicotyledons</taxon>
        <taxon>Gunneridae</taxon>
        <taxon>Pentapetalae</taxon>
        <taxon>asterids</taxon>
        <taxon>Ericales</taxon>
        <taxon>Actinidiaceae</taxon>
        <taxon>Actinidia</taxon>
    </lineage>
</organism>
<keyword evidence="1" id="KW-1133">Transmembrane helix</keyword>
<reference evidence="2 3" key="1">
    <citation type="submission" date="2017-07" db="EMBL/GenBank/DDBJ databases">
        <title>An improved, manually edited Actinidia chinensis var. chinensis (kiwifruit) genome highlights the challenges associated with draft genomes and gene prediction in plants.</title>
        <authorList>
            <person name="Pilkington S."/>
            <person name="Crowhurst R."/>
            <person name="Hilario E."/>
            <person name="Nardozza S."/>
            <person name="Fraser L."/>
            <person name="Peng Y."/>
            <person name="Gunaseelan K."/>
            <person name="Simpson R."/>
            <person name="Tahir J."/>
            <person name="Deroles S."/>
            <person name="Templeton K."/>
            <person name="Luo Z."/>
            <person name="Davy M."/>
            <person name="Cheng C."/>
            <person name="Mcneilage M."/>
            <person name="Scaglione D."/>
            <person name="Liu Y."/>
            <person name="Zhang Q."/>
            <person name="Datson P."/>
            <person name="De Silva N."/>
            <person name="Gardiner S."/>
            <person name="Bassett H."/>
            <person name="Chagne D."/>
            <person name="Mccallum J."/>
            <person name="Dzierzon H."/>
            <person name="Deng C."/>
            <person name="Wang Y.-Y."/>
            <person name="Barron N."/>
            <person name="Manako K."/>
            <person name="Bowen J."/>
            <person name="Foster T."/>
            <person name="Erridge Z."/>
            <person name="Tiffin H."/>
            <person name="Waite C."/>
            <person name="Davies K."/>
            <person name="Grierson E."/>
            <person name="Laing W."/>
            <person name="Kirk R."/>
            <person name="Chen X."/>
            <person name="Wood M."/>
            <person name="Montefiori M."/>
            <person name="Brummell D."/>
            <person name="Schwinn K."/>
            <person name="Catanach A."/>
            <person name="Fullerton C."/>
            <person name="Li D."/>
            <person name="Meiyalaghan S."/>
            <person name="Nieuwenhuizen N."/>
            <person name="Read N."/>
            <person name="Prakash R."/>
            <person name="Hunter D."/>
            <person name="Zhang H."/>
            <person name="Mckenzie M."/>
            <person name="Knabel M."/>
            <person name="Harris A."/>
            <person name="Allan A."/>
            <person name="Chen A."/>
            <person name="Janssen B."/>
            <person name="Plunkett B."/>
            <person name="Dwamena C."/>
            <person name="Voogd C."/>
            <person name="Leif D."/>
            <person name="Lafferty D."/>
            <person name="Souleyre E."/>
            <person name="Varkonyi-Gasic E."/>
            <person name="Gambi F."/>
            <person name="Hanley J."/>
            <person name="Yao J.-L."/>
            <person name="Cheung J."/>
            <person name="David K."/>
            <person name="Warren B."/>
            <person name="Marsh K."/>
            <person name="Snowden K."/>
            <person name="Lin-Wang K."/>
            <person name="Brian L."/>
            <person name="Martinez-Sanchez M."/>
            <person name="Wang M."/>
            <person name="Ileperuma N."/>
            <person name="Macnee N."/>
            <person name="Campin R."/>
            <person name="Mcatee P."/>
            <person name="Drummond R."/>
            <person name="Espley R."/>
            <person name="Ireland H."/>
            <person name="Wu R."/>
            <person name="Atkinson R."/>
            <person name="Karunairetnam S."/>
            <person name="Bulley S."/>
            <person name="Chunkath S."/>
            <person name="Hanley Z."/>
            <person name="Storey R."/>
            <person name="Thrimawithana A."/>
            <person name="Thomson S."/>
            <person name="David C."/>
            <person name="Testolin R."/>
        </authorList>
    </citation>
    <scope>NUCLEOTIDE SEQUENCE [LARGE SCALE GENOMIC DNA]</scope>
    <source>
        <strain evidence="3">cv. Red5</strain>
        <tissue evidence="2">Young leaf</tissue>
    </source>
</reference>
<name>A0A2R6PH80_ACTCC</name>
<gene>
    <name evidence="2" type="ORF">CEY00_Acc28583</name>
</gene>
<keyword evidence="1" id="KW-0812">Transmembrane</keyword>
<dbReference type="EMBL" id="NKQK01000025">
    <property type="protein sequence ID" value="PSR91241.1"/>
    <property type="molecule type" value="Genomic_DNA"/>
</dbReference>
<dbReference type="OMA" id="CFKVITI"/>
<sequence>MKIVPLEELIFGIAFVAVFVILQLPKKDIDGNSVPTVVFTDKPSLFHGFLLALNFAFTGAVMTISLRERYPKIARYCRGLAVVSIVGAVGVLVWLALLSSTCMGHVSNLNNYTYIS</sequence>
<dbReference type="AlphaFoldDB" id="A0A2R6PH80"/>
<protein>
    <submittedName>
        <fullName evidence="2">COPII coat assembly protein</fullName>
    </submittedName>
</protein>
<feature type="transmembrane region" description="Helical" evidence="1">
    <location>
        <begin position="9"/>
        <end position="25"/>
    </location>
</feature>
<dbReference type="Gramene" id="PSR91241">
    <property type="protein sequence ID" value="PSR91241"/>
    <property type="gene ID" value="CEY00_Acc28583"/>
</dbReference>
<comment type="caution">
    <text evidence="2">The sequence shown here is derived from an EMBL/GenBank/DDBJ whole genome shotgun (WGS) entry which is preliminary data.</text>
</comment>
<reference evidence="3" key="2">
    <citation type="journal article" date="2018" name="BMC Genomics">
        <title>A manually annotated Actinidia chinensis var. chinensis (kiwifruit) genome highlights the challenges associated with draft genomes and gene prediction in plants.</title>
        <authorList>
            <person name="Pilkington S.M."/>
            <person name="Crowhurst R."/>
            <person name="Hilario E."/>
            <person name="Nardozza S."/>
            <person name="Fraser L."/>
            <person name="Peng Y."/>
            <person name="Gunaseelan K."/>
            <person name="Simpson R."/>
            <person name="Tahir J."/>
            <person name="Deroles S.C."/>
            <person name="Templeton K."/>
            <person name="Luo Z."/>
            <person name="Davy M."/>
            <person name="Cheng C."/>
            <person name="McNeilage M."/>
            <person name="Scaglione D."/>
            <person name="Liu Y."/>
            <person name="Zhang Q."/>
            <person name="Datson P."/>
            <person name="De Silva N."/>
            <person name="Gardiner S.E."/>
            <person name="Bassett H."/>
            <person name="Chagne D."/>
            <person name="McCallum J."/>
            <person name="Dzierzon H."/>
            <person name="Deng C."/>
            <person name="Wang Y.Y."/>
            <person name="Barron L."/>
            <person name="Manako K."/>
            <person name="Bowen J."/>
            <person name="Foster T.M."/>
            <person name="Erridge Z.A."/>
            <person name="Tiffin H."/>
            <person name="Waite C.N."/>
            <person name="Davies K.M."/>
            <person name="Grierson E.P."/>
            <person name="Laing W.A."/>
            <person name="Kirk R."/>
            <person name="Chen X."/>
            <person name="Wood M."/>
            <person name="Montefiori M."/>
            <person name="Brummell D.A."/>
            <person name="Schwinn K.E."/>
            <person name="Catanach A."/>
            <person name="Fullerton C."/>
            <person name="Li D."/>
            <person name="Meiyalaghan S."/>
            <person name="Nieuwenhuizen N."/>
            <person name="Read N."/>
            <person name="Prakash R."/>
            <person name="Hunter D."/>
            <person name="Zhang H."/>
            <person name="McKenzie M."/>
            <person name="Knabel M."/>
            <person name="Harris A."/>
            <person name="Allan A.C."/>
            <person name="Gleave A."/>
            <person name="Chen A."/>
            <person name="Janssen B.J."/>
            <person name="Plunkett B."/>
            <person name="Ampomah-Dwamena C."/>
            <person name="Voogd C."/>
            <person name="Leif D."/>
            <person name="Lafferty D."/>
            <person name="Souleyre E.J.F."/>
            <person name="Varkonyi-Gasic E."/>
            <person name="Gambi F."/>
            <person name="Hanley J."/>
            <person name="Yao J.L."/>
            <person name="Cheung J."/>
            <person name="David K.M."/>
            <person name="Warren B."/>
            <person name="Marsh K."/>
            <person name="Snowden K.C."/>
            <person name="Lin-Wang K."/>
            <person name="Brian L."/>
            <person name="Martinez-Sanchez M."/>
            <person name="Wang M."/>
            <person name="Ileperuma N."/>
            <person name="Macnee N."/>
            <person name="Campin R."/>
            <person name="McAtee P."/>
            <person name="Drummond R.S.M."/>
            <person name="Espley R.V."/>
            <person name="Ireland H.S."/>
            <person name="Wu R."/>
            <person name="Atkinson R.G."/>
            <person name="Karunairetnam S."/>
            <person name="Bulley S."/>
            <person name="Chunkath S."/>
            <person name="Hanley Z."/>
            <person name="Storey R."/>
            <person name="Thrimawithana A.H."/>
            <person name="Thomson S."/>
            <person name="David C."/>
            <person name="Testolin R."/>
            <person name="Huang H."/>
            <person name="Hellens R.P."/>
            <person name="Schaffer R.J."/>
        </authorList>
    </citation>
    <scope>NUCLEOTIDE SEQUENCE [LARGE SCALE GENOMIC DNA]</scope>
    <source>
        <strain evidence="3">cv. Red5</strain>
    </source>
</reference>
<dbReference type="OrthoDB" id="1716910at2759"/>
<proteinExistence type="predicted"/>
<accession>A0A2R6PH80</accession>
<evidence type="ECO:0000313" key="2">
    <source>
        <dbReference type="EMBL" id="PSR91241.1"/>
    </source>
</evidence>
<dbReference type="Proteomes" id="UP000241394">
    <property type="component" value="Chromosome LG25"/>
</dbReference>
<evidence type="ECO:0000256" key="1">
    <source>
        <dbReference type="SAM" id="Phobius"/>
    </source>
</evidence>